<protein>
    <submittedName>
        <fullName evidence="9">Serine protease</fullName>
    </submittedName>
</protein>
<dbReference type="EMBL" id="BMWC01000002">
    <property type="protein sequence ID" value="GGW88577.1"/>
    <property type="molecule type" value="Genomic_DNA"/>
</dbReference>
<evidence type="ECO:0000256" key="7">
    <source>
        <dbReference type="SAM" id="SignalP"/>
    </source>
</evidence>
<evidence type="ECO:0000256" key="4">
    <source>
        <dbReference type="ARBA" id="ARBA00022825"/>
    </source>
</evidence>
<gene>
    <name evidence="9" type="ORF">GCM10010383_16920</name>
</gene>
<sequence length="525" mass="53087">MAVMRTPQRPTRRRLAALGATATAALVASLVSALPAGAAPAAEGRIQYQGAANAVAGSYVVTLKTEKAGSAEGRALAHKYGADIERTYTKALNGYEVEASEAEAKRLAADPAVASVVQNRTFSITATQPSPPSWGLDRIDQKNLPLNSSYTYPDKAGEGVTAYVIDTGVRITHSDFGGRASYGYDAVDNDNTAQDGHGHGTHVAGTVAGSAYGVAKKAKVVGVRVLNNSGQGTTAQVVAGIDWVARNAAKPAVANMSLGGPGDTAIDTAVRNAITSGVTFVVAAGNETTNASTRSPARVTEAVTVGATTSSDAKASYSNYGSVLDVFAPGSSITSAWSTSDSATNTISGTSMASPHVAGAAALHLADNPAATPAQVSAALTAAATTGVVTSPGTGSPNRLLNVGGGTTTPPGPRFENTADQAIADNATAESPVTVSGVSGNAPSTLGVEVHIVHTYIGDLQVQLIAPDGTAYTLKAYGTGGSADNIDTTYSVNASSEAANGTWKLRVSDNARYDTGRIDAWALQF</sequence>
<dbReference type="PROSITE" id="PS00136">
    <property type="entry name" value="SUBTILASE_ASP"/>
    <property type="match status" value="1"/>
</dbReference>
<organism evidence="9 10">
    <name type="scientific">Streptomyces lomondensis</name>
    <dbReference type="NCBI Taxonomy" id="68229"/>
    <lineage>
        <taxon>Bacteria</taxon>
        <taxon>Bacillati</taxon>
        <taxon>Actinomycetota</taxon>
        <taxon>Actinomycetes</taxon>
        <taxon>Kitasatosporales</taxon>
        <taxon>Streptomycetaceae</taxon>
        <taxon>Streptomyces</taxon>
    </lineage>
</organism>
<dbReference type="GO" id="GO:0006508">
    <property type="term" value="P:proteolysis"/>
    <property type="evidence" value="ECO:0007669"/>
    <property type="project" value="UniProtKB-KW"/>
</dbReference>
<dbReference type="RefSeq" id="WP_190049533.1">
    <property type="nucleotide sequence ID" value="NZ_BMWC01000002.1"/>
</dbReference>
<feature type="active site" description="Charge relay system" evidence="5">
    <location>
        <position position="199"/>
    </location>
</feature>
<dbReference type="SUPFAM" id="SSF52743">
    <property type="entry name" value="Subtilisin-like"/>
    <property type="match status" value="1"/>
</dbReference>
<dbReference type="PROSITE" id="PS51829">
    <property type="entry name" value="P_HOMO_B"/>
    <property type="match status" value="1"/>
</dbReference>
<keyword evidence="2 5" id="KW-0645">Protease</keyword>
<keyword evidence="3 5" id="KW-0378">Hydrolase</keyword>
<dbReference type="InterPro" id="IPR022398">
    <property type="entry name" value="Peptidase_S8_His-AS"/>
</dbReference>
<dbReference type="Proteomes" id="UP000617743">
    <property type="component" value="Unassembled WGS sequence"/>
</dbReference>
<reference evidence="10" key="1">
    <citation type="journal article" date="2019" name="Int. J. Syst. Evol. Microbiol.">
        <title>The Global Catalogue of Microorganisms (GCM) 10K type strain sequencing project: providing services to taxonomists for standard genome sequencing and annotation.</title>
        <authorList>
            <consortium name="The Broad Institute Genomics Platform"/>
            <consortium name="The Broad Institute Genome Sequencing Center for Infectious Disease"/>
            <person name="Wu L."/>
            <person name="Ma J."/>
        </authorList>
    </citation>
    <scope>NUCLEOTIDE SEQUENCE [LARGE SCALE GENOMIC DNA]</scope>
    <source>
        <strain evidence="10">JCM 4866</strain>
    </source>
</reference>
<dbReference type="PROSITE" id="PS00138">
    <property type="entry name" value="SUBTILASE_SER"/>
    <property type="match status" value="1"/>
</dbReference>
<feature type="active site" description="Charge relay system" evidence="5">
    <location>
        <position position="166"/>
    </location>
</feature>
<dbReference type="PROSITE" id="PS51892">
    <property type="entry name" value="SUBTILASE"/>
    <property type="match status" value="1"/>
</dbReference>
<dbReference type="SUPFAM" id="SSF49785">
    <property type="entry name" value="Galactose-binding domain-like"/>
    <property type="match status" value="1"/>
</dbReference>
<dbReference type="InterPro" id="IPR023827">
    <property type="entry name" value="Peptidase_S8_Asp-AS"/>
</dbReference>
<dbReference type="InterPro" id="IPR015500">
    <property type="entry name" value="Peptidase_S8_subtilisin-rel"/>
</dbReference>
<evidence type="ECO:0000256" key="2">
    <source>
        <dbReference type="ARBA" id="ARBA00022670"/>
    </source>
</evidence>
<keyword evidence="10" id="KW-1185">Reference proteome</keyword>
<evidence type="ECO:0000256" key="3">
    <source>
        <dbReference type="ARBA" id="ARBA00022801"/>
    </source>
</evidence>
<dbReference type="PROSITE" id="PS00137">
    <property type="entry name" value="SUBTILASE_HIS"/>
    <property type="match status" value="1"/>
</dbReference>
<evidence type="ECO:0000256" key="6">
    <source>
        <dbReference type="RuleBase" id="RU003355"/>
    </source>
</evidence>
<dbReference type="InterPro" id="IPR023828">
    <property type="entry name" value="Peptidase_S8_Ser-AS"/>
</dbReference>
<dbReference type="PANTHER" id="PTHR43806">
    <property type="entry name" value="PEPTIDASE S8"/>
    <property type="match status" value="1"/>
</dbReference>
<dbReference type="Pfam" id="PF00082">
    <property type="entry name" value="Peptidase_S8"/>
    <property type="match status" value="1"/>
</dbReference>
<dbReference type="Pfam" id="PF05922">
    <property type="entry name" value="Inhibitor_I9"/>
    <property type="match status" value="1"/>
</dbReference>
<proteinExistence type="inferred from homology"/>
<evidence type="ECO:0000256" key="1">
    <source>
        <dbReference type="ARBA" id="ARBA00011073"/>
    </source>
</evidence>
<evidence type="ECO:0000256" key="5">
    <source>
        <dbReference type="PROSITE-ProRule" id="PRU01240"/>
    </source>
</evidence>
<dbReference type="GO" id="GO:0008233">
    <property type="term" value="F:peptidase activity"/>
    <property type="evidence" value="ECO:0007669"/>
    <property type="project" value="UniProtKB-KW"/>
</dbReference>
<dbReference type="InterPro" id="IPR006311">
    <property type="entry name" value="TAT_signal"/>
</dbReference>
<feature type="chain" id="PRO_5045590781" evidence="7">
    <location>
        <begin position="39"/>
        <end position="525"/>
    </location>
</feature>
<dbReference type="Pfam" id="PF01483">
    <property type="entry name" value="P_proprotein"/>
    <property type="match status" value="1"/>
</dbReference>
<dbReference type="Gene3D" id="3.30.70.80">
    <property type="entry name" value="Peptidase S8 propeptide/proteinase inhibitor I9"/>
    <property type="match status" value="1"/>
</dbReference>
<dbReference type="CDD" id="cd04077">
    <property type="entry name" value="Peptidases_S8_PCSK9_ProteinaseK_like"/>
    <property type="match status" value="1"/>
</dbReference>
<dbReference type="InterPro" id="IPR034193">
    <property type="entry name" value="PCSK9_ProteinaseK-like"/>
</dbReference>
<name>A0ABQ2X022_9ACTN</name>
<feature type="domain" description="P/Homo B" evidence="8">
    <location>
        <begin position="409"/>
        <end position="525"/>
    </location>
</feature>
<keyword evidence="4 5" id="KW-0720">Serine protease</keyword>
<dbReference type="InterPro" id="IPR000209">
    <property type="entry name" value="Peptidase_S8/S53_dom"/>
</dbReference>
<keyword evidence="7" id="KW-0732">Signal</keyword>
<dbReference type="InterPro" id="IPR010259">
    <property type="entry name" value="S8pro/Inhibitor_I9"/>
</dbReference>
<dbReference type="PANTHER" id="PTHR43806:SF11">
    <property type="entry name" value="CEREVISIN-RELATED"/>
    <property type="match status" value="1"/>
</dbReference>
<feature type="signal peptide" evidence="7">
    <location>
        <begin position="1"/>
        <end position="38"/>
    </location>
</feature>
<dbReference type="SUPFAM" id="SSF54897">
    <property type="entry name" value="Protease propeptides/inhibitors"/>
    <property type="match status" value="1"/>
</dbReference>
<accession>A0ABQ2X022</accession>
<dbReference type="InterPro" id="IPR036852">
    <property type="entry name" value="Peptidase_S8/S53_dom_sf"/>
</dbReference>
<dbReference type="Gene3D" id="3.40.50.200">
    <property type="entry name" value="Peptidase S8/S53 domain"/>
    <property type="match status" value="1"/>
</dbReference>
<dbReference type="InterPro" id="IPR002884">
    <property type="entry name" value="P_dom"/>
</dbReference>
<feature type="active site" description="Charge relay system" evidence="5">
    <location>
        <position position="351"/>
    </location>
</feature>
<evidence type="ECO:0000313" key="10">
    <source>
        <dbReference type="Proteomes" id="UP000617743"/>
    </source>
</evidence>
<comment type="caution">
    <text evidence="9">The sequence shown here is derived from an EMBL/GenBank/DDBJ whole genome shotgun (WGS) entry which is preliminary data.</text>
</comment>
<dbReference type="InterPro" id="IPR050131">
    <property type="entry name" value="Peptidase_S8_subtilisin-like"/>
</dbReference>
<comment type="similarity">
    <text evidence="1 5 6">Belongs to the peptidase S8 family.</text>
</comment>
<dbReference type="InterPro" id="IPR037045">
    <property type="entry name" value="S8pro/Inhibitor_I9_sf"/>
</dbReference>
<evidence type="ECO:0000259" key="8">
    <source>
        <dbReference type="PROSITE" id="PS51829"/>
    </source>
</evidence>
<evidence type="ECO:0000313" key="9">
    <source>
        <dbReference type="EMBL" id="GGW88577.1"/>
    </source>
</evidence>
<dbReference type="PROSITE" id="PS51318">
    <property type="entry name" value="TAT"/>
    <property type="match status" value="1"/>
</dbReference>
<dbReference type="Gene3D" id="2.60.120.260">
    <property type="entry name" value="Galactose-binding domain-like"/>
    <property type="match status" value="1"/>
</dbReference>
<dbReference type="InterPro" id="IPR008979">
    <property type="entry name" value="Galactose-bd-like_sf"/>
</dbReference>
<dbReference type="PRINTS" id="PR00723">
    <property type="entry name" value="SUBTILISIN"/>
</dbReference>